<evidence type="ECO:0000313" key="2">
    <source>
        <dbReference type="Proteomes" id="UP000222916"/>
    </source>
</evidence>
<reference evidence="2" key="1">
    <citation type="journal article" date="2018" name="BMC Genomics">
        <title>The complete and fully assembled genome sequence of Aeromonas salmonicida subsp. pectinolytica and its comparative analysis with other Aeromonas species: investigation of the mobilome in environmental and pathogenic strains.</title>
        <authorList>
            <person name="Pfeiffer F."/>
            <person name="Zamora-Lagos M.A."/>
            <person name="Blettinger M."/>
            <person name="Yeroslaviz A."/>
            <person name="Dahl A."/>
            <person name="Gruber S."/>
            <person name="Habermann B.H."/>
        </authorList>
    </citation>
    <scope>NUCLEOTIDE SEQUENCE [LARGE SCALE GENOMIC DNA]</scope>
    <source>
        <strain evidence="2">34mel</strain>
    </source>
</reference>
<dbReference type="Proteomes" id="UP000222916">
    <property type="component" value="Chromosome"/>
</dbReference>
<organism evidence="1 2">
    <name type="scientific">Aeromonas salmonicida subsp. pectinolytica 34mel</name>
    <dbReference type="NCBI Taxonomy" id="1324960"/>
    <lineage>
        <taxon>Bacteria</taxon>
        <taxon>Pseudomonadati</taxon>
        <taxon>Pseudomonadota</taxon>
        <taxon>Gammaproteobacteria</taxon>
        <taxon>Aeromonadales</taxon>
        <taxon>Aeromonadaceae</taxon>
        <taxon>Aeromonas</taxon>
    </lineage>
</organism>
<name>A0A2D1QMG7_AERSA</name>
<protein>
    <submittedName>
        <fullName evidence="1">Uncharacterized protein</fullName>
    </submittedName>
</protein>
<dbReference type="RefSeq" id="WP_161797140.1">
    <property type="nucleotide sequence ID" value="NZ_ARYZ02000051.1"/>
</dbReference>
<proteinExistence type="predicted"/>
<dbReference type="AlphaFoldDB" id="A0A2D1QMG7"/>
<accession>A0A2D1QMG7</accession>
<sequence>MKVIGSILNVPAAKAGVENTGDQVIACNPISGFFLTPSKVIAGTKSRHGGTTYPNASL</sequence>
<dbReference type="EMBL" id="CP022426">
    <property type="protein sequence ID" value="ATP11446.1"/>
    <property type="molecule type" value="Genomic_DNA"/>
</dbReference>
<gene>
    <name evidence="1" type="ORF">Asalp_43820</name>
</gene>
<evidence type="ECO:0000313" key="1">
    <source>
        <dbReference type="EMBL" id="ATP11446.1"/>
    </source>
</evidence>